<dbReference type="Proteomes" id="UP000501623">
    <property type="component" value="Chromosome"/>
</dbReference>
<evidence type="ECO:0000256" key="1">
    <source>
        <dbReference type="SAM" id="SignalP"/>
    </source>
</evidence>
<dbReference type="PROSITE" id="PS51257">
    <property type="entry name" value="PROKAR_LIPOPROTEIN"/>
    <property type="match status" value="1"/>
</dbReference>
<proteinExistence type="predicted"/>
<dbReference type="KEGG" id="hts:HMJ29_01325"/>
<protein>
    <recommendedName>
        <fullName evidence="4">DUF4397 domain-containing protein</fullName>
    </recommendedName>
</protein>
<reference evidence="2 3" key="1">
    <citation type="submission" date="2020-05" db="EMBL/GenBank/DDBJ databases">
        <title>Complete genome sequence of Hymenobacter sp. TS19 in Coasted Sand Dune.</title>
        <authorList>
            <person name="Lee J.-H."/>
            <person name="Jung J.-H."/>
            <person name="Jeong S."/>
            <person name="Zhao L."/>
            <person name="Kim M.-K."/>
            <person name="Seo H.-S."/>
            <person name="Lim S."/>
        </authorList>
    </citation>
    <scope>NUCLEOTIDE SEQUENCE [LARGE SCALE GENOMIC DNA]</scope>
    <source>
        <strain evidence="2 3">TS19</strain>
    </source>
</reference>
<keyword evidence="3" id="KW-1185">Reference proteome</keyword>
<dbReference type="EMBL" id="CP053538">
    <property type="protein sequence ID" value="QJX45647.1"/>
    <property type="molecule type" value="Genomic_DNA"/>
</dbReference>
<evidence type="ECO:0000313" key="2">
    <source>
        <dbReference type="EMBL" id="QJX45647.1"/>
    </source>
</evidence>
<evidence type="ECO:0008006" key="4">
    <source>
        <dbReference type="Google" id="ProtNLM"/>
    </source>
</evidence>
<accession>A0A6M6BBY0</accession>
<feature type="chain" id="PRO_5027115921" description="DUF4397 domain-containing protein" evidence="1">
    <location>
        <begin position="29"/>
        <end position="423"/>
    </location>
</feature>
<feature type="signal peptide" evidence="1">
    <location>
        <begin position="1"/>
        <end position="28"/>
    </location>
</feature>
<keyword evidence="1" id="KW-0732">Signal</keyword>
<dbReference type="AlphaFoldDB" id="A0A6M6BBY0"/>
<name>A0A6M6BBY0_9BACT</name>
<evidence type="ECO:0000313" key="3">
    <source>
        <dbReference type="Proteomes" id="UP000501623"/>
    </source>
</evidence>
<organism evidence="2 3">
    <name type="scientific">Hymenobacter taeanensis</name>
    <dbReference type="NCBI Taxonomy" id="2735321"/>
    <lineage>
        <taxon>Bacteria</taxon>
        <taxon>Pseudomonadati</taxon>
        <taxon>Bacteroidota</taxon>
        <taxon>Cytophagia</taxon>
        <taxon>Cytophagales</taxon>
        <taxon>Hymenobacteraceae</taxon>
        <taxon>Hymenobacter</taxon>
    </lineage>
</organism>
<dbReference type="RefSeq" id="WP_171589793.1">
    <property type="nucleotide sequence ID" value="NZ_CP053538.1"/>
</dbReference>
<sequence length="423" mass="43997">MKLYTTARPWLNALVAPALGLLCFAASSCEKEPFDNHYTVQDASGFTILGLPNAGLAAKYAPGETAPVIIGYNANESPKDITVFQVINKQDSAVVGTYPANGQFLQSAQLTTQAVPYVVPANLANKTPVRVDVTLTFANGSKRMRRFTYTVASSPTLKFGATPATYRNGLAGTAQSTGDIIGYSVIINEGGISTLPAPAATPNATLFKAVDSLAYYYREGTQAPIRLGVVRNPTAGAANTRTVDIVVPAAASGKTINFVFVAYAQSTSATVTSAPIAIGGTTALATTRTGRVSFGPNSAPDSLAFNLKTGLNEPAANPVTAKDLFVSGVSGNTLVLSAANGTRYYKVPAAQVANGFYTKATANDVGTLIYQNTTAADLGAVAVNDVYAVKVRGTGETMLIRIVGTKNSTGGSTGRVRFEYRSL</sequence>
<gene>
    <name evidence="2" type="ORF">HMJ29_01325</name>
</gene>